<feature type="compositionally biased region" description="Pro residues" evidence="1">
    <location>
        <begin position="35"/>
        <end position="46"/>
    </location>
</feature>
<keyword evidence="4" id="KW-1185">Reference proteome</keyword>
<dbReference type="InterPro" id="IPR011467">
    <property type="entry name" value="DUF1573"/>
</dbReference>
<dbReference type="PANTHER" id="PTHR37833:SF1">
    <property type="entry name" value="SIGNAL PEPTIDE PROTEIN"/>
    <property type="match status" value="1"/>
</dbReference>
<gene>
    <name evidence="3" type="ORF">GCM10023093_26830</name>
</gene>
<comment type="caution">
    <text evidence="3">The sequence shown here is derived from an EMBL/GenBank/DDBJ whole genome shotgun (WGS) entry which is preliminary data.</text>
</comment>
<feature type="region of interest" description="Disordered" evidence="1">
    <location>
        <begin position="22"/>
        <end position="58"/>
    </location>
</feature>
<organism evidence="3 4">
    <name type="scientific">Nemorincola caseinilytica</name>
    <dbReference type="NCBI Taxonomy" id="2054315"/>
    <lineage>
        <taxon>Bacteria</taxon>
        <taxon>Pseudomonadati</taxon>
        <taxon>Bacteroidota</taxon>
        <taxon>Chitinophagia</taxon>
        <taxon>Chitinophagales</taxon>
        <taxon>Chitinophagaceae</taxon>
        <taxon>Nemorincola</taxon>
    </lineage>
</organism>
<accession>A0ABP8NNC3</accession>
<dbReference type="EMBL" id="BAABFA010000019">
    <property type="protein sequence ID" value="GAA4468699.1"/>
    <property type="molecule type" value="Genomic_DNA"/>
</dbReference>
<evidence type="ECO:0000313" key="3">
    <source>
        <dbReference type="EMBL" id="GAA4468699.1"/>
    </source>
</evidence>
<evidence type="ECO:0000256" key="1">
    <source>
        <dbReference type="SAM" id="MobiDB-lite"/>
    </source>
</evidence>
<evidence type="ECO:0000256" key="2">
    <source>
        <dbReference type="SAM" id="SignalP"/>
    </source>
</evidence>
<sequence>MKKVFITFLCLSASAIVANAQDSKTSAPAAAVQQAPPPPPPPPAPKANPDAGKFKFKEETHDFGEVPEGPLAEVDFEFKNVGKEPIVIQEAHGSCGCTVPKWPTEPILPGKKGVIHVAYTTQNRPGPISKDVTINSNAQQSPMVLHIKGNVKPKPADPAPAAPATEQK</sequence>
<name>A0ABP8NNC3_9BACT</name>
<keyword evidence="2" id="KW-0732">Signal</keyword>
<protein>
    <submittedName>
        <fullName evidence="3">DUF1573 domain-containing protein</fullName>
    </submittedName>
</protein>
<feature type="chain" id="PRO_5046302891" evidence="2">
    <location>
        <begin position="21"/>
        <end position="168"/>
    </location>
</feature>
<proteinExistence type="predicted"/>
<dbReference type="Pfam" id="PF07610">
    <property type="entry name" value="DUF1573"/>
    <property type="match status" value="1"/>
</dbReference>
<dbReference type="RefSeq" id="WP_345084084.1">
    <property type="nucleotide sequence ID" value="NZ_BAABFA010000019.1"/>
</dbReference>
<dbReference type="PANTHER" id="PTHR37833">
    <property type="entry name" value="LIPOPROTEIN-RELATED"/>
    <property type="match status" value="1"/>
</dbReference>
<dbReference type="Gene3D" id="2.60.40.10">
    <property type="entry name" value="Immunoglobulins"/>
    <property type="match status" value="1"/>
</dbReference>
<evidence type="ECO:0000313" key="4">
    <source>
        <dbReference type="Proteomes" id="UP001500067"/>
    </source>
</evidence>
<dbReference type="InterPro" id="IPR013783">
    <property type="entry name" value="Ig-like_fold"/>
</dbReference>
<feature type="region of interest" description="Disordered" evidence="1">
    <location>
        <begin position="149"/>
        <end position="168"/>
    </location>
</feature>
<feature type="signal peptide" evidence="2">
    <location>
        <begin position="1"/>
        <end position="20"/>
    </location>
</feature>
<dbReference type="Proteomes" id="UP001500067">
    <property type="component" value="Unassembled WGS sequence"/>
</dbReference>
<reference evidence="4" key="1">
    <citation type="journal article" date="2019" name="Int. J. Syst. Evol. Microbiol.">
        <title>The Global Catalogue of Microorganisms (GCM) 10K type strain sequencing project: providing services to taxonomists for standard genome sequencing and annotation.</title>
        <authorList>
            <consortium name="The Broad Institute Genomics Platform"/>
            <consortium name="The Broad Institute Genome Sequencing Center for Infectious Disease"/>
            <person name="Wu L."/>
            <person name="Ma J."/>
        </authorList>
    </citation>
    <scope>NUCLEOTIDE SEQUENCE [LARGE SCALE GENOMIC DNA]</scope>
    <source>
        <strain evidence="4">JCM 32105</strain>
    </source>
</reference>